<dbReference type="InParanoid" id="L2GPX2"/>
<dbReference type="Gene3D" id="1.25.10.10">
    <property type="entry name" value="Leucine-rich Repeat Variant"/>
    <property type="match status" value="1"/>
</dbReference>
<reference evidence="2" key="1">
    <citation type="submission" date="2011-05" db="EMBL/GenBank/DDBJ databases">
        <title>The genome sequence of Vittaforma corneae strain ATCC 50505.</title>
        <authorList>
            <consortium name="The Broad Institute Genome Sequencing Platform"/>
            <person name="Cuomo C."/>
            <person name="Didier E."/>
            <person name="Bowers L."/>
            <person name="Young S.K."/>
            <person name="Zeng Q."/>
            <person name="Gargeya S."/>
            <person name="Fitzgerald M."/>
            <person name="Haas B."/>
            <person name="Abouelleil A."/>
            <person name="Alvarado L."/>
            <person name="Arachchi H.M."/>
            <person name="Berlin A."/>
            <person name="Chapman S.B."/>
            <person name="Gearin G."/>
            <person name="Goldberg J."/>
            <person name="Griggs A."/>
            <person name="Gujja S."/>
            <person name="Hansen M."/>
            <person name="Heiman D."/>
            <person name="Howarth C."/>
            <person name="Larimer J."/>
            <person name="Lui A."/>
            <person name="MacDonald P.J.P."/>
            <person name="McCowen C."/>
            <person name="Montmayeur A."/>
            <person name="Murphy C."/>
            <person name="Neiman D."/>
            <person name="Pearson M."/>
            <person name="Priest M."/>
            <person name="Roberts A."/>
            <person name="Saif S."/>
            <person name="Shea T."/>
            <person name="Sisk P."/>
            <person name="Stolte C."/>
            <person name="Sykes S."/>
            <person name="Wortman J."/>
            <person name="Nusbaum C."/>
            <person name="Birren B."/>
        </authorList>
    </citation>
    <scope>NUCLEOTIDE SEQUENCE [LARGE SCALE GENOMIC DNA]</scope>
    <source>
        <strain evidence="2">ATCC 50505</strain>
    </source>
</reference>
<accession>L2GPX2</accession>
<protein>
    <recommendedName>
        <fullName evidence="3">Clathrin/coatomer adaptor adaptin-like N-terminal domain-containing protein</fullName>
    </recommendedName>
</protein>
<dbReference type="RefSeq" id="XP_007603923.1">
    <property type="nucleotide sequence ID" value="XM_007603861.1"/>
</dbReference>
<dbReference type="EMBL" id="JH370132">
    <property type="protein sequence ID" value="ELA42372.1"/>
    <property type="molecule type" value="Genomic_DNA"/>
</dbReference>
<evidence type="ECO:0008006" key="3">
    <source>
        <dbReference type="Google" id="ProtNLM"/>
    </source>
</evidence>
<gene>
    <name evidence="1" type="ORF">VICG_00470</name>
</gene>
<sequence length="105" mass="11970">MNVSKITHSLTNLVLGNAIQEPRPIDELRRELSSSTTQIKAMKTVVSMLQQGYDVNMLLGDILKIIDTNNYELKVLCSFYLRNTCFGRPACQLMCTHTFFQGLQR</sequence>
<dbReference type="GeneID" id="19881188"/>
<dbReference type="OrthoDB" id="2192743at2759"/>
<dbReference type="AlphaFoldDB" id="L2GPX2"/>
<keyword evidence="2" id="KW-1185">Reference proteome</keyword>
<dbReference type="SUPFAM" id="SSF48371">
    <property type="entry name" value="ARM repeat"/>
    <property type="match status" value="1"/>
</dbReference>
<evidence type="ECO:0000313" key="1">
    <source>
        <dbReference type="EMBL" id="ELA42372.1"/>
    </source>
</evidence>
<dbReference type="InterPro" id="IPR016024">
    <property type="entry name" value="ARM-type_fold"/>
</dbReference>
<dbReference type="HOGENOM" id="CLU_2238698_0_0_1"/>
<organism evidence="1 2">
    <name type="scientific">Vittaforma corneae (strain ATCC 50505)</name>
    <name type="common">Microsporidian parasite</name>
    <name type="synonym">Nosema corneum</name>
    <dbReference type="NCBI Taxonomy" id="993615"/>
    <lineage>
        <taxon>Eukaryota</taxon>
        <taxon>Fungi</taxon>
        <taxon>Fungi incertae sedis</taxon>
        <taxon>Microsporidia</taxon>
        <taxon>Nosematidae</taxon>
        <taxon>Vittaforma</taxon>
    </lineage>
</organism>
<proteinExistence type="predicted"/>
<name>L2GPX2_VITCO</name>
<dbReference type="Proteomes" id="UP000011082">
    <property type="component" value="Unassembled WGS sequence"/>
</dbReference>
<dbReference type="InterPro" id="IPR011989">
    <property type="entry name" value="ARM-like"/>
</dbReference>
<evidence type="ECO:0000313" key="2">
    <source>
        <dbReference type="Proteomes" id="UP000011082"/>
    </source>
</evidence>
<dbReference type="VEuPathDB" id="MicrosporidiaDB:VICG_00470"/>